<sequence>MARLIRIDRQNLPRGKASSIPCTNVEILTAIYSRKRPAENSNCQLSLSLLIDRTTSSSTHGFVPLKTGSLTGAQETWMARVPVFGSCLSSQDASLALLSVSVAQRSPRMGHVEMKNEKDSGRNRKNPRSRDTACDQMAGPGSSVSWQKVVDYL</sequence>
<accession>A0A084WUI1</accession>
<organism evidence="2">
    <name type="scientific">Anopheles sinensis</name>
    <name type="common">Mosquito</name>
    <dbReference type="NCBI Taxonomy" id="74873"/>
    <lineage>
        <taxon>Eukaryota</taxon>
        <taxon>Metazoa</taxon>
        <taxon>Ecdysozoa</taxon>
        <taxon>Arthropoda</taxon>
        <taxon>Hexapoda</taxon>
        <taxon>Insecta</taxon>
        <taxon>Pterygota</taxon>
        <taxon>Neoptera</taxon>
        <taxon>Endopterygota</taxon>
        <taxon>Diptera</taxon>
        <taxon>Nematocera</taxon>
        <taxon>Culicoidea</taxon>
        <taxon>Culicidae</taxon>
        <taxon>Anophelinae</taxon>
        <taxon>Anopheles</taxon>
    </lineage>
</organism>
<gene>
    <name evidence="2" type="ORF">ZHAS_00022319</name>
</gene>
<protein>
    <submittedName>
        <fullName evidence="2 3">Uncharacterized protein</fullName>
    </submittedName>
</protein>
<evidence type="ECO:0000313" key="2">
    <source>
        <dbReference type="EMBL" id="KFB53875.1"/>
    </source>
</evidence>
<dbReference type="VEuPathDB" id="VectorBase:ASIC022319"/>
<feature type="region of interest" description="Disordered" evidence="1">
    <location>
        <begin position="108"/>
        <end position="141"/>
    </location>
</feature>
<dbReference type="EMBL" id="ATLV01027085">
    <property type="status" value="NOT_ANNOTATED_CDS"/>
    <property type="molecule type" value="Genomic_DNA"/>
</dbReference>
<keyword evidence="4" id="KW-1185">Reference proteome</keyword>
<proteinExistence type="predicted"/>
<evidence type="ECO:0000313" key="3">
    <source>
        <dbReference type="EnsemblMetazoa" id="ASIC022319-PA"/>
    </source>
</evidence>
<dbReference type="AlphaFoldDB" id="A0A084WUI1"/>
<dbReference type="EnsemblMetazoa" id="ASIC022319-RA">
    <property type="protein sequence ID" value="ASIC022319-PA"/>
    <property type="gene ID" value="ASIC022319"/>
</dbReference>
<dbReference type="Proteomes" id="UP000030765">
    <property type="component" value="Unassembled WGS sequence"/>
</dbReference>
<reference evidence="2 4" key="1">
    <citation type="journal article" date="2014" name="BMC Genomics">
        <title>Genome sequence of Anopheles sinensis provides insight into genetics basis of mosquito competence for malaria parasites.</title>
        <authorList>
            <person name="Zhou D."/>
            <person name="Zhang D."/>
            <person name="Ding G."/>
            <person name="Shi L."/>
            <person name="Hou Q."/>
            <person name="Ye Y."/>
            <person name="Xu Y."/>
            <person name="Zhou H."/>
            <person name="Xiong C."/>
            <person name="Li S."/>
            <person name="Yu J."/>
            <person name="Hong S."/>
            <person name="Yu X."/>
            <person name="Zou P."/>
            <person name="Chen C."/>
            <person name="Chang X."/>
            <person name="Wang W."/>
            <person name="Lv Y."/>
            <person name="Sun Y."/>
            <person name="Ma L."/>
            <person name="Shen B."/>
            <person name="Zhu C."/>
        </authorList>
    </citation>
    <scope>NUCLEOTIDE SEQUENCE [LARGE SCALE GENOMIC DNA]</scope>
</reference>
<dbReference type="EMBL" id="KE525423">
    <property type="protein sequence ID" value="KFB53875.1"/>
    <property type="molecule type" value="Genomic_DNA"/>
</dbReference>
<feature type="compositionally biased region" description="Basic and acidic residues" evidence="1">
    <location>
        <begin position="110"/>
        <end position="133"/>
    </location>
</feature>
<name>A0A084WUI1_ANOSI</name>
<reference evidence="3" key="2">
    <citation type="submission" date="2020-05" db="UniProtKB">
        <authorList>
            <consortium name="EnsemblMetazoa"/>
        </authorList>
    </citation>
    <scope>IDENTIFICATION</scope>
</reference>
<evidence type="ECO:0000313" key="4">
    <source>
        <dbReference type="Proteomes" id="UP000030765"/>
    </source>
</evidence>
<evidence type="ECO:0000256" key="1">
    <source>
        <dbReference type="SAM" id="MobiDB-lite"/>
    </source>
</evidence>